<dbReference type="AlphaFoldDB" id="A0A2I9CRY4"/>
<keyword evidence="1" id="KW-1133">Transmembrane helix</keyword>
<feature type="transmembrane region" description="Helical" evidence="1">
    <location>
        <begin position="94"/>
        <end position="116"/>
    </location>
</feature>
<evidence type="ECO:0008006" key="4">
    <source>
        <dbReference type="Google" id="ProtNLM"/>
    </source>
</evidence>
<evidence type="ECO:0000256" key="1">
    <source>
        <dbReference type="SAM" id="Phobius"/>
    </source>
</evidence>
<dbReference type="PANTHER" id="PTHR34821">
    <property type="entry name" value="INNER MEMBRANE PROTEIN YDCZ"/>
    <property type="match status" value="1"/>
</dbReference>
<gene>
    <name evidence="2" type="ORF">DAERI_010514</name>
</gene>
<dbReference type="RefSeq" id="WP_235610194.1">
    <property type="nucleotide sequence ID" value="NZ_BFAG01000001.1"/>
</dbReference>
<dbReference type="EMBL" id="BFAG01000001">
    <property type="protein sequence ID" value="GBF04342.1"/>
    <property type="molecule type" value="Genomic_DNA"/>
</dbReference>
<dbReference type="InterPro" id="IPR006750">
    <property type="entry name" value="YdcZ"/>
</dbReference>
<comment type="caution">
    <text evidence="2">The sequence shown here is derived from an EMBL/GenBank/DDBJ whole genome shotgun (WGS) entry which is preliminary data.</text>
</comment>
<protein>
    <recommendedName>
        <fullName evidence="4">EamA-like transporter family protein</fullName>
    </recommendedName>
</protein>
<evidence type="ECO:0000313" key="3">
    <source>
        <dbReference type="Proteomes" id="UP000236569"/>
    </source>
</evidence>
<keyword evidence="1" id="KW-0812">Transmembrane</keyword>
<evidence type="ECO:0000313" key="2">
    <source>
        <dbReference type="EMBL" id="GBF04342.1"/>
    </source>
</evidence>
<keyword evidence="1" id="KW-0472">Membrane</keyword>
<feature type="transmembrane region" description="Helical" evidence="1">
    <location>
        <begin position="37"/>
        <end position="55"/>
    </location>
</feature>
<accession>A0A2I9CRY4</accession>
<sequence length="153" mass="15168">MTLLTLLGTVGAGLGLAAGLAFNLRLAAALGQPLAATLVNFVVGAALLLTLWGAGVDRAVPASLPPLWMLLGGVFGASYVALSLTVAARLGAGVSTVAVTLGQVLGALVVTGLGWLGQARQPVTLPAVLSALCLLGAVVVLARDREQARPPEG</sequence>
<feature type="transmembrane region" description="Helical" evidence="1">
    <location>
        <begin position="67"/>
        <end position="88"/>
    </location>
</feature>
<organism evidence="2 3">
    <name type="scientific">Deinococcus aerius</name>
    <dbReference type="NCBI Taxonomy" id="200253"/>
    <lineage>
        <taxon>Bacteria</taxon>
        <taxon>Thermotogati</taxon>
        <taxon>Deinococcota</taxon>
        <taxon>Deinococci</taxon>
        <taxon>Deinococcales</taxon>
        <taxon>Deinococcaceae</taxon>
        <taxon>Deinococcus</taxon>
    </lineage>
</organism>
<dbReference type="GO" id="GO:0005886">
    <property type="term" value="C:plasma membrane"/>
    <property type="evidence" value="ECO:0007669"/>
    <property type="project" value="TreeGrafter"/>
</dbReference>
<name>A0A2I9CRY4_9DEIO</name>
<keyword evidence="3" id="KW-1185">Reference proteome</keyword>
<reference evidence="3" key="1">
    <citation type="submission" date="2018-01" db="EMBL/GenBank/DDBJ databases">
        <title>Draft Genome Sequence of the Radioresistant Bacterium Deinococcus aerius TR0125, Isolated from the Higher Atmosphere above Japan.</title>
        <authorList>
            <person name="Satoh K."/>
            <person name="Arai H."/>
            <person name="Sanzen T."/>
            <person name="Kawaguchi Y."/>
            <person name="Hayashi H."/>
            <person name="Yokobori S."/>
            <person name="Yamagishi A."/>
            <person name="Oono Y."/>
            <person name="Narumi I."/>
        </authorList>
    </citation>
    <scope>NUCLEOTIDE SEQUENCE [LARGE SCALE GENOMIC DNA]</scope>
    <source>
        <strain evidence="3">TR0125</strain>
    </source>
</reference>
<dbReference type="Pfam" id="PF04657">
    <property type="entry name" value="DMT_YdcZ"/>
    <property type="match status" value="1"/>
</dbReference>
<feature type="transmembrane region" description="Helical" evidence="1">
    <location>
        <begin position="123"/>
        <end position="142"/>
    </location>
</feature>
<dbReference type="PANTHER" id="PTHR34821:SF2">
    <property type="entry name" value="INNER MEMBRANE PROTEIN YDCZ"/>
    <property type="match status" value="1"/>
</dbReference>
<dbReference type="Proteomes" id="UP000236569">
    <property type="component" value="Unassembled WGS sequence"/>
</dbReference>
<proteinExistence type="predicted"/>